<dbReference type="Proteomes" id="UP000494165">
    <property type="component" value="Unassembled WGS sequence"/>
</dbReference>
<feature type="chain" id="PRO_5035729960" description="Ig-like domain-containing protein" evidence="8">
    <location>
        <begin position="32"/>
        <end position="823"/>
    </location>
</feature>
<evidence type="ECO:0000313" key="11">
    <source>
        <dbReference type="Proteomes" id="UP000494165"/>
    </source>
</evidence>
<keyword evidence="7" id="KW-1133">Transmembrane helix</keyword>
<dbReference type="InterPro" id="IPR001611">
    <property type="entry name" value="Leu-rich_rpt"/>
</dbReference>
<feature type="transmembrane region" description="Helical" evidence="7">
    <location>
        <begin position="385"/>
        <end position="409"/>
    </location>
</feature>
<dbReference type="SUPFAM" id="SSF48726">
    <property type="entry name" value="Immunoglobulin"/>
    <property type="match status" value="1"/>
</dbReference>
<organism evidence="10 11">
    <name type="scientific">Cloeon dipterum</name>
    <dbReference type="NCBI Taxonomy" id="197152"/>
    <lineage>
        <taxon>Eukaryota</taxon>
        <taxon>Metazoa</taxon>
        <taxon>Ecdysozoa</taxon>
        <taxon>Arthropoda</taxon>
        <taxon>Hexapoda</taxon>
        <taxon>Insecta</taxon>
        <taxon>Pterygota</taxon>
        <taxon>Palaeoptera</taxon>
        <taxon>Ephemeroptera</taxon>
        <taxon>Pisciforma</taxon>
        <taxon>Baetidae</taxon>
        <taxon>Cloeon</taxon>
    </lineage>
</organism>
<dbReference type="SMART" id="SM00408">
    <property type="entry name" value="IGc2"/>
    <property type="match status" value="1"/>
</dbReference>
<dbReference type="SMART" id="SM00369">
    <property type="entry name" value="LRR_TYP"/>
    <property type="match status" value="5"/>
</dbReference>
<dbReference type="Gene3D" id="2.60.40.10">
    <property type="entry name" value="Immunoglobulins"/>
    <property type="match status" value="1"/>
</dbReference>
<dbReference type="PROSITE" id="PS51257">
    <property type="entry name" value="PROKAR_LIPOPROTEIN"/>
    <property type="match status" value="1"/>
</dbReference>
<dbReference type="InterPro" id="IPR003598">
    <property type="entry name" value="Ig_sub2"/>
</dbReference>
<evidence type="ECO:0000259" key="9">
    <source>
        <dbReference type="PROSITE" id="PS50835"/>
    </source>
</evidence>
<keyword evidence="5" id="KW-0325">Glycoprotein</keyword>
<dbReference type="PANTHER" id="PTHR24366">
    <property type="entry name" value="IG(IMMUNOGLOBULIN) AND LRR(LEUCINE RICH REPEAT) DOMAINS"/>
    <property type="match status" value="1"/>
</dbReference>
<name>A0A8S1CDQ6_9INSE</name>
<dbReference type="CDD" id="cd00096">
    <property type="entry name" value="Ig"/>
    <property type="match status" value="1"/>
</dbReference>
<accession>A0A8S1CDQ6</accession>
<evidence type="ECO:0000256" key="7">
    <source>
        <dbReference type="SAM" id="Phobius"/>
    </source>
</evidence>
<comment type="caution">
    <text evidence="10">The sequence shown here is derived from an EMBL/GenBank/DDBJ whole genome shotgun (WGS) entry which is preliminary data.</text>
</comment>
<keyword evidence="7" id="KW-0472">Membrane</keyword>
<keyword evidence="7" id="KW-0812">Transmembrane</keyword>
<feature type="region of interest" description="Disordered" evidence="6">
    <location>
        <begin position="714"/>
        <end position="823"/>
    </location>
</feature>
<dbReference type="FunFam" id="3.80.10.10:FF:000082">
    <property type="entry name" value="Leucine-rich repeat-containing 24"/>
    <property type="match status" value="1"/>
</dbReference>
<keyword evidence="11" id="KW-1185">Reference proteome</keyword>
<dbReference type="Pfam" id="PF13855">
    <property type="entry name" value="LRR_8"/>
    <property type="match status" value="1"/>
</dbReference>
<dbReference type="InterPro" id="IPR000483">
    <property type="entry name" value="Cys-rich_flank_reg_C"/>
</dbReference>
<protein>
    <recommendedName>
        <fullName evidence="9">Ig-like domain-containing protein</fullName>
    </recommendedName>
</protein>
<feature type="region of interest" description="Disordered" evidence="6">
    <location>
        <begin position="525"/>
        <end position="547"/>
    </location>
</feature>
<keyword evidence="3" id="KW-0677">Repeat</keyword>
<dbReference type="InterPro" id="IPR032675">
    <property type="entry name" value="LRR_dom_sf"/>
</dbReference>
<feature type="compositionally biased region" description="Acidic residues" evidence="6">
    <location>
        <begin position="813"/>
        <end position="823"/>
    </location>
</feature>
<dbReference type="InterPro" id="IPR013098">
    <property type="entry name" value="Ig_I-set"/>
</dbReference>
<feature type="compositionally biased region" description="Low complexity" evidence="6">
    <location>
        <begin position="752"/>
        <end position="767"/>
    </location>
</feature>
<dbReference type="AlphaFoldDB" id="A0A8S1CDQ6"/>
<keyword evidence="4" id="KW-1015">Disulfide bond</keyword>
<dbReference type="SMART" id="SM00409">
    <property type="entry name" value="IG"/>
    <property type="match status" value="1"/>
</dbReference>
<dbReference type="InterPro" id="IPR003591">
    <property type="entry name" value="Leu-rich_rpt_typical-subtyp"/>
</dbReference>
<dbReference type="EMBL" id="CADEPI010000021">
    <property type="protein sequence ID" value="CAB3365508.1"/>
    <property type="molecule type" value="Genomic_DNA"/>
</dbReference>
<proteinExistence type="predicted"/>
<gene>
    <name evidence="10" type="ORF">CLODIP_2_CD05554</name>
</gene>
<evidence type="ECO:0000256" key="5">
    <source>
        <dbReference type="ARBA" id="ARBA00023180"/>
    </source>
</evidence>
<dbReference type="SUPFAM" id="SSF52058">
    <property type="entry name" value="L domain-like"/>
    <property type="match status" value="1"/>
</dbReference>
<evidence type="ECO:0000313" key="10">
    <source>
        <dbReference type="EMBL" id="CAB3365508.1"/>
    </source>
</evidence>
<dbReference type="Gene3D" id="3.80.10.10">
    <property type="entry name" value="Ribonuclease Inhibitor"/>
    <property type="match status" value="2"/>
</dbReference>
<keyword evidence="2 8" id="KW-0732">Signal</keyword>
<dbReference type="PROSITE" id="PS50835">
    <property type="entry name" value="IG_LIKE"/>
    <property type="match status" value="1"/>
</dbReference>
<dbReference type="OrthoDB" id="643377at2759"/>
<keyword evidence="1" id="KW-0433">Leucine-rich repeat</keyword>
<reference evidence="10 11" key="1">
    <citation type="submission" date="2020-04" db="EMBL/GenBank/DDBJ databases">
        <authorList>
            <person name="Alioto T."/>
            <person name="Alioto T."/>
            <person name="Gomez Garrido J."/>
        </authorList>
    </citation>
    <scope>NUCLEOTIDE SEQUENCE [LARGE SCALE GENOMIC DNA]</scope>
</reference>
<dbReference type="SMART" id="SM00082">
    <property type="entry name" value="LRRCT"/>
    <property type="match status" value="1"/>
</dbReference>
<evidence type="ECO:0000256" key="1">
    <source>
        <dbReference type="ARBA" id="ARBA00022614"/>
    </source>
</evidence>
<feature type="signal peptide" evidence="8">
    <location>
        <begin position="1"/>
        <end position="31"/>
    </location>
</feature>
<dbReference type="PROSITE" id="PS51450">
    <property type="entry name" value="LRR"/>
    <property type="match status" value="1"/>
</dbReference>
<evidence type="ECO:0000256" key="8">
    <source>
        <dbReference type="SAM" id="SignalP"/>
    </source>
</evidence>
<feature type="compositionally biased region" description="Basic and acidic residues" evidence="6">
    <location>
        <begin position="525"/>
        <end position="536"/>
    </location>
</feature>
<dbReference type="InterPro" id="IPR013783">
    <property type="entry name" value="Ig-like_fold"/>
</dbReference>
<evidence type="ECO:0000256" key="6">
    <source>
        <dbReference type="SAM" id="MobiDB-lite"/>
    </source>
</evidence>
<evidence type="ECO:0000256" key="4">
    <source>
        <dbReference type="ARBA" id="ARBA00023157"/>
    </source>
</evidence>
<dbReference type="Pfam" id="PF07679">
    <property type="entry name" value="I-set"/>
    <property type="match status" value="1"/>
</dbReference>
<feature type="compositionally biased region" description="Low complexity" evidence="6">
    <location>
        <begin position="775"/>
        <end position="787"/>
    </location>
</feature>
<dbReference type="InterPro" id="IPR003599">
    <property type="entry name" value="Ig_sub"/>
</dbReference>
<feature type="domain" description="Ig-like" evidence="9">
    <location>
        <begin position="270"/>
        <end position="366"/>
    </location>
</feature>
<dbReference type="InterPro" id="IPR036179">
    <property type="entry name" value="Ig-like_dom_sf"/>
</dbReference>
<dbReference type="PANTHER" id="PTHR24366:SF151">
    <property type="entry name" value="KEKKON 2"/>
    <property type="match status" value="1"/>
</dbReference>
<evidence type="ECO:0000256" key="3">
    <source>
        <dbReference type="ARBA" id="ARBA00022737"/>
    </source>
</evidence>
<evidence type="ECO:0000256" key="2">
    <source>
        <dbReference type="ARBA" id="ARBA00022729"/>
    </source>
</evidence>
<dbReference type="GO" id="GO:0071944">
    <property type="term" value="C:cell periphery"/>
    <property type="evidence" value="ECO:0007669"/>
    <property type="project" value="UniProtKB-ARBA"/>
</dbReference>
<dbReference type="InterPro" id="IPR007110">
    <property type="entry name" value="Ig-like_dom"/>
</dbReference>
<sequence>MKKFSGIGRKMLHHHWLTFLLMQWCFHISVACPTACVCKWKGGKQTVECVNKGLIAIPEGMDPGTQVLDFAGNNLQILPRERFERLNLVNLQRIYLSRCKLFQVDDTSFKGLTNLVELDLSENLLTRIPTETFNDFRLLMRLSVNENPIKTLRTRSFQPLSFLTTLELSKCEIEIIENDAFYGLERLEWLKLDNNKLSTIRGSYLFPSSLRGVALDNNPWHCDCKLSELHTWLLNYKNIPQSIEPKCNSPPRLQEAVIKSLNIDDFACLPDVSPTTMYLEIGEGKNVSLLCQVSAVPEARVSWWFQGRVLQNDTIVAPGVHLYYYIEDGSIDKKSELFIFNTNTDDNGTFICVAENPAGKTQSNFTIRIIVREEVSVAVVLPYEYLVAVVSAIAVLAILVLIIFILIVIRCRRQRSRKRKRDRSKVVALQSPEQGAEKSNEIEANIAITRMHKLINTGVVPSKSNGVVMTERHVQMRHHEVLIRSGAGEVCSPGRMDPYQLSPNRAYQEQNPDLINDAEIMGKDKRVTSGGRRREEGDGEEVDRENCGSSYKEAMENIIEEFIEAGEPKKMGKPGVTWRDDAGFPLKVMTPMREHAPPSNFSTLPRRMLVKPELTYQLSADVHLSPGRFLDQDGYPVDFGLPKIAPQPSMALPMVAPPPPAAYYRTLPYNRGHKKNNYPREAEYLPAPAYEAYADTPTDVRYSVDGYPTSAPPVFAPNETFPDPIGSNFIPSPPDAYKSDVTDSADGAKGQPAAPAVAPVSPPSASANKAWSGYSQSSSTKTSESQQNLIESAINAMVTAQPESRAAQHESPDEGFGEDGTEI</sequence>